<name>A0A0F9MCA0_9ZZZZ</name>
<dbReference type="EMBL" id="LAZR01005037">
    <property type="protein sequence ID" value="KKN03394.1"/>
    <property type="molecule type" value="Genomic_DNA"/>
</dbReference>
<gene>
    <name evidence="1" type="ORF">LCGC14_1108010</name>
</gene>
<proteinExistence type="predicted"/>
<protein>
    <recommendedName>
        <fullName evidence="2">Terminase large subunit gp17-like C-terminal domain-containing protein</fullName>
    </recommendedName>
</protein>
<evidence type="ECO:0000313" key="1">
    <source>
        <dbReference type="EMBL" id="KKN03394.1"/>
    </source>
</evidence>
<sequence length="280" mass="31772">MWKVGKTHIPAMDADYLGTGWDGDPRGILWLYEEPKPNEIYVLGVDPTIGLSGWNRYSRTRDDVDTDNGTIEVIRVGKPPKPDVQVAEYAAPIDAIDIAEVVNAVGKIFKGRGEEDAALAIIETTGPGITTVRELLSRYNYPNLWRWSTLDQIKVKRGNTFGWAATRESNKVLFMKSLRHIDRGGILFRSPWLVEECADCTSDWMESTLRAKWGRHDDRVRAFFLAIWAAHDWTNEIDYEEPSKVTSGKEPDWQAKDVSYDQMMEEAEEQVGEILDGASF</sequence>
<comment type="caution">
    <text evidence="1">The sequence shown here is derived from an EMBL/GenBank/DDBJ whole genome shotgun (WGS) entry which is preliminary data.</text>
</comment>
<organism evidence="1">
    <name type="scientific">marine sediment metagenome</name>
    <dbReference type="NCBI Taxonomy" id="412755"/>
    <lineage>
        <taxon>unclassified sequences</taxon>
        <taxon>metagenomes</taxon>
        <taxon>ecological metagenomes</taxon>
    </lineage>
</organism>
<dbReference type="Gene3D" id="3.30.420.240">
    <property type="match status" value="1"/>
</dbReference>
<dbReference type="AlphaFoldDB" id="A0A0F9MCA0"/>
<accession>A0A0F9MCA0</accession>
<evidence type="ECO:0008006" key="2">
    <source>
        <dbReference type="Google" id="ProtNLM"/>
    </source>
</evidence>
<reference evidence="1" key="1">
    <citation type="journal article" date="2015" name="Nature">
        <title>Complex archaea that bridge the gap between prokaryotes and eukaryotes.</title>
        <authorList>
            <person name="Spang A."/>
            <person name="Saw J.H."/>
            <person name="Jorgensen S.L."/>
            <person name="Zaremba-Niedzwiedzka K."/>
            <person name="Martijn J."/>
            <person name="Lind A.E."/>
            <person name="van Eijk R."/>
            <person name="Schleper C."/>
            <person name="Guy L."/>
            <person name="Ettema T.J."/>
        </authorList>
    </citation>
    <scope>NUCLEOTIDE SEQUENCE</scope>
</reference>